<accession>A0AB38RQP2</accession>
<evidence type="ECO:0000259" key="1">
    <source>
        <dbReference type="Pfam" id="PF12728"/>
    </source>
</evidence>
<dbReference type="AlphaFoldDB" id="A0AB38RQP2"/>
<dbReference type="InterPro" id="IPR041657">
    <property type="entry name" value="HTH_17"/>
</dbReference>
<keyword evidence="2" id="KW-0614">Plasmid</keyword>
<dbReference type="EMBL" id="CP096568">
    <property type="protein sequence ID" value="UPU46914.1"/>
    <property type="molecule type" value="Genomic_DNA"/>
</dbReference>
<reference evidence="3" key="1">
    <citation type="journal article" date="2022" name="Environ. Microbiol.">
        <title>Functional analysis, diversity, and distribution of carbendazim hydrolases MheI and CbmA, responsible for the initial step in carbendazim degradation.</title>
        <authorList>
            <person name="Zhang M."/>
            <person name="Bai X."/>
            <person name="Li Q."/>
            <person name="Zhang L."/>
            <person name="Zhu Q."/>
            <person name="Gao S."/>
            <person name="Ke Z."/>
            <person name="Jiang M."/>
            <person name="Hu J."/>
            <person name="Qiu J."/>
            <person name="Hong Q."/>
        </authorList>
    </citation>
    <scope>NUCLEOTIDE SEQUENCE [LARGE SCALE GENOMIC DNA]</scope>
    <source>
        <strain evidence="3">djl-6</strain>
    </source>
</reference>
<dbReference type="Proteomes" id="UP000831484">
    <property type="component" value="Plasmid pdjl-6-5"/>
</dbReference>
<geneLocation type="plasmid" evidence="2 3">
    <name>pdjl-6-5</name>
</geneLocation>
<gene>
    <name evidence="2" type="ORF">M0639_34345</name>
</gene>
<dbReference type="InterPro" id="IPR010093">
    <property type="entry name" value="SinI_DNA-bd"/>
</dbReference>
<sequence length="68" mass="7707">MSSSLRRPDQPIPGDRHWMTLQEAAVYIATSVKTVRRRIASGELPAYACGKRGLRVLREDLDNLMRPV</sequence>
<evidence type="ECO:0000313" key="2">
    <source>
        <dbReference type="EMBL" id="UPU46914.1"/>
    </source>
</evidence>
<feature type="domain" description="Helix-turn-helix" evidence="1">
    <location>
        <begin position="18"/>
        <end position="65"/>
    </location>
</feature>
<organism evidence="2 3">
    <name type="scientific">Rhodococcus qingshengii JCM 15477</name>
    <dbReference type="NCBI Taxonomy" id="1303681"/>
    <lineage>
        <taxon>Bacteria</taxon>
        <taxon>Bacillati</taxon>
        <taxon>Actinomycetota</taxon>
        <taxon>Actinomycetes</taxon>
        <taxon>Mycobacteriales</taxon>
        <taxon>Nocardiaceae</taxon>
        <taxon>Rhodococcus</taxon>
        <taxon>Rhodococcus erythropolis group</taxon>
    </lineage>
</organism>
<evidence type="ECO:0000313" key="3">
    <source>
        <dbReference type="Proteomes" id="UP000831484"/>
    </source>
</evidence>
<dbReference type="GO" id="GO:0003677">
    <property type="term" value="F:DNA binding"/>
    <property type="evidence" value="ECO:0007669"/>
    <property type="project" value="InterPro"/>
</dbReference>
<protein>
    <submittedName>
        <fullName evidence="2">Helix-turn-helix domain-containing protein</fullName>
    </submittedName>
</protein>
<name>A0AB38RQP2_RHOSG</name>
<proteinExistence type="predicted"/>
<keyword evidence="3" id="KW-1185">Reference proteome</keyword>
<dbReference type="NCBIfam" id="TIGR01764">
    <property type="entry name" value="excise"/>
    <property type="match status" value="1"/>
</dbReference>
<dbReference type="RefSeq" id="WP_082893123.1">
    <property type="nucleotide sequence ID" value="NZ_CP096568.1"/>
</dbReference>
<dbReference type="Pfam" id="PF12728">
    <property type="entry name" value="HTH_17"/>
    <property type="match status" value="1"/>
</dbReference>